<dbReference type="AlphaFoldDB" id="A0A9X4XFJ9"/>
<dbReference type="RefSeq" id="WP_006783269.1">
    <property type="nucleotide sequence ID" value="NZ_CABJBH010000023.1"/>
</dbReference>
<dbReference type="Gene3D" id="2.70.98.10">
    <property type="match status" value="1"/>
</dbReference>
<reference evidence="1 2" key="1">
    <citation type="journal article" date="2019" name="Nat. Med.">
        <title>A library of human gut bacterial isolates paired with longitudinal multiomics data enables mechanistic microbiome research.</title>
        <authorList>
            <person name="Poyet M."/>
            <person name="Groussin M."/>
            <person name="Gibbons S.M."/>
            <person name="Avila-Pacheco J."/>
            <person name="Jiang X."/>
            <person name="Kearney S.M."/>
            <person name="Perrotta A.R."/>
            <person name="Berdy B."/>
            <person name="Zhao S."/>
            <person name="Lieberman T.D."/>
            <person name="Swanson P.K."/>
            <person name="Smith M."/>
            <person name="Roesemann S."/>
            <person name="Alexander J.E."/>
            <person name="Rich S.A."/>
            <person name="Livny J."/>
            <person name="Vlamakis H."/>
            <person name="Clish C."/>
            <person name="Bullock K."/>
            <person name="Deik A."/>
            <person name="Scott J."/>
            <person name="Pierce K.A."/>
            <person name="Xavier R.J."/>
            <person name="Alm E.J."/>
        </authorList>
    </citation>
    <scope>NUCLEOTIDE SEQUENCE [LARGE SCALE GENOMIC DNA]</scope>
    <source>
        <strain evidence="1 2">BIOML-A198</strain>
    </source>
</reference>
<dbReference type="InterPro" id="IPR011013">
    <property type="entry name" value="Gal_mutarotase_sf_dom"/>
</dbReference>
<dbReference type="CDD" id="cd09024">
    <property type="entry name" value="Aldose_epim_lacX"/>
    <property type="match status" value="1"/>
</dbReference>
<proteinExistence type="predicted"/>
<dbReference type="Proteomes" id="UP000487649">
    <property type="component" value="Unassembled WGS sequence"/>
</dbReference>
<dbReference type="Pfam" id="PF01263">
    <property type="entry name" value="Aldose_epim"/>
    <property type="match status" value="1"/>
</dbReference>
<dbReference type="InterPro" id="IPR008183">
    <property type="entry name" value="Aldose_1/G6P_1-epimerase"/>
</dbReference>
<organism evidence="1 2">
    <name type="scientific">Turicibacter sanguinis</name>
    <dbReference type="NCBI Taxonomy" id="154288"/>
    <lineage>
        <taxon>Bacteria</taxon>
        <taxon>Bacillati</taxon>
        <taxon>Bacillota</taxon>
        <taxon>Erysipelotrichia</taxon>
        <taxon>Erysipelotrichales</taxon>
        <taxon>Turicibacteraceae</taxon>
        <taxon>Turicibacter</taxon>
    </lineage>
</organism>
<sequence>MIQIQNEKLLVEISTLGAEVKRVYHLGHEIDYLWDSNPSFWAKSSPILFPIVGRLAKNQYLYDGKSYSLSQHGFARDLEFELVEQGSDTVWFELKANDVTREMYPFDFVLRIGYVLEDETLAVKWQVLNHNEEVMPFSIGAHPAFSTKLASDDEYSDYYLHFETNEGISTYLFDNETGRVYEEKEQIIDKLKLLPLSKELFEEYPTLIIENEAAITLGCYNHEREVVVRFDGFPYVGIWSPINALGEIADFVCIEPWYGVADTVGEPQELMSKKGIQVIEPHSMFEVSYSMTFK</sequence>
<name>A0A9X4XFJ9_9FIRM</name>
<evidence type="ECO:0000313" key="2">
    <source>
        <dbReference type="Proteomes" id="UP000487649"/>
    </source>
</evidence>
<protein>
    <submittedName>
        <fullName evidence="1">Aldose 1-epimerase family protein</fullName>
    </submittedName>
</protein>
<dbReference type="InterPro" id="IPR037481">
    <property type="entry name" value="LacX"/>
</dbReference>
<dbReference type="GO" id="GO:0016853">
    <property type="term" value="F:isomerase activity"/>
    <property type="evidence" value="ECO:0007669"/>
    <property type="project" value="InterPro"/>
</dbReference>
<dbReference type="GO" id="GO:0030246">
    <property type="term" value="F:carbohydrate binding"/>
    <property type="evidence" value="ECO:0007669"/>
    <property type="project" value="InterPro"/>
</dbReference>
<dbReference type="InterPro" id="IPR014718">
    <property type="entry name" value="GH-type_carb-bd"/>
</dbReference>
<accession>A0A9X4XFJ9</accession>
<comment type="caution">
    <text evidence="1">The sequence shown here is derived from an EMBL/GenBank/DDBJ whole genome shotgun (WGS) entry which is preliminary data.</text>
</comment>
<dbReference type="EMBL" id="WMQE01000040">
    <property type="protein sequence ID" value="MTK22478.1"/>
    <property type="molecule type" value="Genomic_DNA"/>
</dbReference>
<dbReference type="SUPFAM" id="SSF74650">
    <property type="entry name" value="Galactose mutarotase-like"/>
    <property type="match status" value="1"/>
</dbReference>
<dbReference type="GO" id="GO:0005975">
    <property type="term" value="P:carbohydrate metabolic process"/>
    <property type="evidence" value="ECO:0007669"/>
    <property type="project" value="InterPro"/>
</dbReference>
<dbReference type="PANTHER" id="PTHR11122">
    <property type="entry name" value="APOSPORY-ASSOCIATED PROTEIN C-RELATED"/>
    <property type="match status" value="1"/>
</dbReference>
<gene>
    <name evidence="1" type="ORF">GMA92_13755</name>
</gene>
<evidence type="ECO:0000313" key="1">
    <source>
        <dbReference type="EMBL" id="MTK22478.1"/>
    </source>
</evidence>
<dbReference type="PANTHER" id="PTHR11122:SF13">
    <property type="entry name" value="GLUCOSE-6-PHOSPHATE 1-EPIMERASE"/>
    <property type="match status" value="1"/>
</dbReference>